<evidence type="ECO:0000259" key="1">
    <source>
        <dbReference type="Pfam" id="PF15978"/>
    </source>
</evidence>
<dbReference type="EMBL" id="JARRAF010000003">
    <property type="protein sequence ID" value="MDK2123062.1"/>
    <property type="molecule type" value="Genomic_DNA"/>
</dbReference>
<protein>
    <submittedName>
        <fullName evidence="2">TnsD family Tn7-like transposition protein</fullName>
    </submittedName>
</protein>
<dbReference type="InterPro" id="IPR032750">
    <property type="entry name" value="TnsD_C"/>
</dbReference>
<feature type="domain" description="Transposon Tn7 transposition protein TnsD C-terminal" evidence="1">
    <location>
        <begin position="148"/>
        <end position="266"/>
    </location>
</feature>
<evidence type="ECO:0000313" key="2">
    <source>
        <dbReference type="EMBL" id="MDK2123062.1"/>
    </source>
</evidence>
<sequence length="324" mass="37915">MVKQSAGNVESARIGDQVRQLLKCPNQPSPAFSQWTHYYQSLAHLNGLSRGDAQINHHAVSEMILQAWSAAWLARNNLASGVSGYGESDWLRAMFRKHRKGFSYLEHIIVNYAFLGNNFQIVEVLEKVRQYPVEDLHSQIQTGKDEDQGLSIDQEDWLHHLKSYLPKQARVVSPALYARLYRRHRDWLQGVNSRRHIDGHVLRRIGRLNWGERDREYLDMLLQCAKLMKSDQAGPRRSRAYYLRMIGSKSTIEKNLHRMPLSQKFLVTHSESVEQYQIRRLKNAYRALRKQFDVPPRWRLLRAANLSEERLADSAKKYLEELEI</sequence>
<comment type="caution">
    <text evidence="2">The sequence shown here is derived from an EMBL/GenBank/DDBJ whole genome shotgun (WGS) entry which is preliminary data.</text>
</comment>
<accession>A0ABT7DSL8</accession>
<dbReference type="Pfam" id="PF15978">
    <property type="entry name" value="TnsD"/>
    <property type="match status" value="1"/>
</dbReference>
<proteinExistence type="predicted"/>
<evidence type="ECO:0000313" key="3">
    <source>
        <dbReference type="Proteomes" id="UP001172778"/>
    </source>
</evidence>
<dbReference type="RefSeq" id="WP_284099350.1">
    <property type="nucleotide sequence ID" value="NZ_JARRAF010000003.1"/>
</dbReference>
<name>A0ABT7DSL8_9NEIS</name>
<organism evidence="2 3">
    <name type="scientific">Parachitinimonas caeni</name>
    <dbReference type="NCBI Taxonomy" id="3031301"/>
    <lineage>
        <taxon>Bacteria</taxon>
        <taxon>Pseudomonadati</taxon>
        <taxon>Pseudomonadota</taxon>
        <taxon>Betaproteobacteria</taxon>
        <taxon>Neisseriales</taxon>
        <taxon>Chitinibacteraceae</taxon>
        <taxon>Parachitinimonas</taxon>
    </lineage>
</organism>
<reference evidence="2" key="1">
    <citation type="submission" date="2023-03" db="EMBL/GenBank/DDBJ databases">
        <title>Chitinimonas shenzhenensis gen. nov., sp. nov., a novel member of family Burkholderiaceae isolated from activated sludge collected in Shen Zhen, China.</title>
        <authorList>
            <person name="Wang X."/>
        </authorList>
    </citation>
    <scope>NUCLEOTIDE SEQUENCE</scope>
    <source>
        <strain evidence="2">DQS-5</strain>
    </source>
</reference>
<gene>
    <name evidence="2" type="ORF">PZA18_03230</name>
</gene>
<dbReference type="Proteomes" id="UP001172778">
    <property type="component" value="Unassembled WGS sequence"/>
</dbReference>
<keyword evidence="3" id="KW-1185">Reference proteome</keyword>